<name>A0A8H6VG74_9PEZI</name>
<dbReference type="OrthoDB" id="425354at2759"/>
<evidence type="ECO:0000313" key="2">
    <source>
        <dbReference type="Proteomes" id="UP000660729"/>
    </source>
</evidence>
<protein>
    <recommendedName>
        <fullName evidence="3">Lipocalin-like domain-containing protein</fullName>
    </recommendedName>
</protein>
<dbReference type="EMBL" id="JABCIY010000160">
    <property type="protein sequence ID" value="KAF7191173.1"/>
    <property type="molecule type" value="Genomic_DNA"/>
</dbReference>
<evidence type="ECO:0000313" key="1">
    <source>
        <dbReference type="EMBL" id="KAF7191173.1"/>
    </source>
</evidence>
<organism evidence="1 2">
    <name type="scientific">Pseudocercospora fuligena</name>
    <dbReference type="NCBI Taxonomy" id="685502"/>
    <lineage>
        <taxon>Eukaryota</taxon>
        <taxon>Fungi</taxon>
        <taxon>Dikarya</taxon>
        <taxon>Ascomycota</taxon>
        <taxon>Pezizomycotina</taxon>
        <taxon>Dothideomycetes</taxon>
        <taxon>Dothideomycetidae</taxon>
        <taxon>Mycosphaerellales</taxon>
        <taxon>Mycosphaerellaceae</taxon>
        <taxon>Pseudocercospora</taxon>
    </lineage>
</organism>
<dbReference type="AlphaFoldDB" id="A0A8H6VG74"/>
<reference evidence="1" key="1">
    <citation type="submission" date="2020-04" db="EMBL/GenBank/DDBJ databases">
        <title>Draft genome resource of the tomato pathogen Pseudocercospora fuligena.</title>
        <authorList>
            <person name="Zaccaron A."/>
        </authorList>
    </citation>
    <scope>NUCLEOTIDE SEQUENCE</scope>
    <source>
        <strain evidence="1">PF001</strain>
    </source>
</reference>
<comment type="caution">
    <text evidence="1">The sequence shown here is derived from an EMBL/GenBank/DDBJ whole genome shotgun (WGS) entry which is preliminary data.</text>
</comment>
<gene>
    <name evidence="1" type="ORF">HII31_07533</name>
</gene>
<dbReference type="Proteomes" id="UP000660729">
    <property type="component" value="Unassembled WGS sequence"/>
</dbReference>
<evidence type="ECO:0008006" key="3">
    <source>
        <dbReference type="Google" id="ProtNLM"/>
    </source>
</evidence>
<proteinExistence type="predicted"/>
<keyword evidence="2" id="KW-1185">Reference proteome</keyword>
<dbReference type="InterPro" id="IPR053037">
    <property type="entry name" value="Pericyclase_pydY-like"/>
</dbReference>
<accession>A0A8H6VG74</accession>
<dbReference type="PANTHER" id="PTHR38115:SF1">
    <property type="entry name" value="LIPOCALIN-LIKE DOMAIN-CONTAINING PROTEIN"/>
    <property type="match status" value="1"/>
</dbReference>
<dbReference type="PANTHER" id="PTHR38115">
    <property type="entry name" value="LIPOCALIN-LIKE DOMAIN-CONTAINING PROTEIN"/>
    <property type="match status" value="1"/>
</dbReference>
<sequence length="179" mass="20128">MAAPSSKFLENLSGNWTLNKSLSDDPTPALELQGVNYLIKKAATSASVHLKVTQPDKDHISMKQNATSFKIPGTSEDYTLDWTWRDDHDPVFGDLKGRSRWVSEADLDGKDVELVKKGKWDGDVLVQAEGNKSDGSWGGTHFGGFEEVGGERRHVRWIRIWTRDGEEVVMRMVYDFDGE</sequence>